<comment type="caution">
    <text evidence="2">The sequence shown here is derived from an EMBL/GenBank/DDBJ whole genome shotgun (WGS) entry which is preliminary data.</text>
</comment>
<name>A0A1G2P5A0_9BACT</name>
<dbReference type="Proteomes" id="UP000176355">
    <property type="component" value="Unassembled WGS sequence"/>
</dbReference>
<proteinExistence type="predicted"/>
<feature type="transmembrane region" description="Helical" evidence="1">
    <location>
        <begin position="61"/>
        <end position="89"/>
    </location>
</feature>
<reference evidence="2 3" key="1">
    <citation type="journal article" date="2016" name="Nat. Commun.">
        <title>Thousands of microbial genomes shed light on interconnected biogeochemical processes in an aquifer system.</title>
        <authorList>
            <person name="Anantharaman K."/>
            <person name="Brown C.T."/>
            <person name="Hug L.A."/>
            <person name="Sharon I."/>
            <person name="Castelle C.J."/>
            <person name="Probst A.J."/>
            <person name="Thomas B.C."/>
            <person name="Singh A."/>
            <person name="Wilkins M.J."/>
            <person name="Karaoz U."/>
            <person name="Brodie E.L."/>
            <person name="Williams K.H."/>
            <person name="Hubbard S.S."/>
            <person name="Banfield J.F."/>
        </authorList>
    </citation>
    <scope>NUCLEOTIDE SEQUENCE [LARGE SCALE GENOMIC DNA]</scope>
</reference>
<organism evidence="2 3">
    <name type="scientific">Candidatus Taylorbacteria bacterium RIFCSPLOWO2_12_FULL_44_15c</name>
    <dbReference type="NCBI Taxonomy" id="1802333"/>
    <lineage>
        <taxon>Bacteria</taxon>
        <taxon>Candidatus Tayloriibacteriota</taxon>
    </lineage>
</organism>
<dbReference type="STRING" id="1802333.A3G03_01300"/>
<sequence length="131" mass="14828">MKNFAAILILISFISMAVFGAIIINDSMMNHNGCIASAVTGGDCPINQLALFFHHLAPLQALFISLPLAPVAFFLLLLLFWALAVFLLFDRIYYPPASLSLAYIKNNRSREHFHKYQLLRWLAFLEHSPSF</sequence>
<protein>
    <submittedName>
        <fullName evidence="2">Uncharacterized protein</fullName>
    </submittedName>
</protein>
<keyword evidence="1" id="KW-1133">Transmembrane helix</keyword>
<keyword evidence="1" id="KW-0472">Membrane</keyword>
<dbReference type="AlphaFoldDB" id="A0A1G2P5A0"/>
<dbReference type="EMBL" id="MHSL01000024">
    <property type="protein sequence ID" value="OHA43433.1"/>
    <property type="molecule type" value="Genomic_DNA"/>
</dbReference>
<evidence type="ECO:0000256" key="1">
    <source>
        <dbReference type="SAM" id="Phobius"/>
    </source>
</evidence>
<evidence type="ECO:0000313" key="3">
    <source>
        <dbReference type="Proteomes" id="UP000176355"/>
    </source>
</evidence>
<gene>
    <name evidence="2" type="ORF">A3G03_01300</name>
</gene>
<keyword evidence="1" id="KW-0812">Transmembrane</keyword>
<evidence type="ECO:0000313" key="2">
    <source>
        <dbReference type="EMBL" id="OHA43433.1"/>
    </source>
</evidence>
<accession>A0A1G2P5A0</accession>